<dbReference type="InterPro" id="IPR010982">
    <property type="entry name" value="Lambda_DNA-bd_dom_sf"/>
</dbReference>
<evidence type="ECO:0000256" key="2">
    <source>
        <dbReference type="ARBA" id="ARBA00022801"/>
    </source>
</evidence>
<proteinExistence type="predicted"/>
<evidence type="ECO:0000256" key="1">
    <source>
        <dbReference type="ARBA" id="ARBA00022670"/>
    </source>
</evidence>
<dbReference type="SMART" id="SM00530">
    <property type="entry name" value="HTH_XRE"/>
    <property type="match status" value="1"/>
</dbReference>
<dbReference type="InterPro" id="IPR036286">
    <property type="entry name" value="LexA/Signal_pep-like_sf"/>
</dbReference>
<reference evidence="7 8" key="1">
    <citation type="submission" date="2014-06" db="EMBL/GenBank/DDBJ databases">
        <title>Whole Genome Sequences of Three Symbiotic Endozoicomonas Bacteria.</title>
        <authorList>
            <person name="Neave M.J."/>
            <person name="Apprill A."/>
            <person name="Voolstra C.R."/>
        </authorList>
    </citation>
    <scope>NUCLEOTIDE SEQUENCE [LARGE SCALE GENOMIC DNA]</scope>
    <source>
        <strain evidence="7 8">DSM 25634</strain>
    </source>
</reference>
<comment type="caution">
    <text evidence="7">The sequence shown here is derived from an EMBL/GenBank/DDBJ whole genome shotgun (WGS) entry which is preliminary data.</text>
</comment>
<dbReference type="InterPro" id="IPR019756">
    <property type="entry name" value="Pept_S26A_signal_pept_1_Ser-AS"/>
</dbReference>
<dbReference type="SUPFAM" id="SSF47413">
    <property type="entry name" value="lambda repressor-like DNA-binding domains"/>
    <property type="match status" value="1"/>
</dbReference>
<sequence>MANAFARRFQLIVDRLTQGNKKQFAEMTGKSSSHIYKICRGTSRPSMAYLESLYDEFRVDLNWLLTGDQNDSGQISNSSESKDIVFAPMFDVQASAGLGAVVQGEEVSDYFAFNKAFLSRQLGVSGENLAFVTISGDSMLPTFQEGDQVLVDMSRKSVQSEAVYLIQTEDGLMAKRVRQVQHELKISSDNPEYPSWSMDLKKREENPVVGKVVWCARAV</sequence>
<dbReference type="CDD" id="cd00093">
    <property type="entry name" value="HTH_XRE"/>
    <property type="match status" value="1"/>
</dbReference>
<dbReference type="GO" id="GO:0016020">
    <property type="term" value="C:membrane"/>
    <property type="evidence" value="ECO:0007669"/>
    <property type="project" value="InterPro"/>
</dbReference>
<dbReference type="PANTHER" id="PTHR40661">
    <property type="match status" value="1"/>
</dbReference>
<dbReference type="OrthoDB" id="5959816at2"/>
<dbReference type="GO" id="GO:0006508">
    <property type="term" value="P:proteolysis"/>
    <property type="evidence" value="ECO:0007669"/>
    <property type="project" value="UniProtKB-KW"/>
</dbReference>
<dbReference type="eggNOG" id="COG2932">
    <property type="taxonomic scope" value="Bacteria"/>
</dbReference>
<accession>A0A081NDK8</accession>
<dbReference type="EMBL" id="JOKH01000005">
    <property type="protein sequence ID" value="KEQ16531.1"/>
    <property type="molecule type" value="Genomic_DNA"/>
</dbReference>
<evidence type="ECO:0000256" key="5">
    <source>
        <dbReference type="ARBA" id="ARBA00023163"/>
    </source>
</evidence>
<dbReference type="STRING" id="1137799.GZ78_22060"/>
<dbReference type="GO" id="GO:0003677">
    <property type="term" value="F:DNA binding"/>
    <property type="evidence" value="ECO:0007669"/>
    <property type="project" value="UniProtKB-KW"/>
</dbReference>
<evidence type="ECO:0000256" key="4">
    <source>
        <dbReference type="ARBA" id="ARBA00023125"/>
    </source>
</evidence>
<evidence type="ECO:0000313" key="7">
    <source>
        <dbReference type="EMBL" id="KEQ16531.1"/>
    </source>
</evidence>
<dbReference type="InterPro" id="IPR001387">
    <property type="entry name" value="Cro/C1-type_HTH"/>
</dbReference>
<protein>
    <submittedName>
        <fullName evidence="7">Repressor</fullName>
    </submittedName>
</protein>
<keyword evidence="2" id="KW-0378">Hydrolase</keyword>
<keyword evidence="3" id="KW-0805">Transcription regulation</keyword>
<dbReference type="Pfam" id="PF01381">
    <property type="entry name" value="HTH_3"/>
    <property type="match status" value="1"/>
</dbReference>
<feature type="domain" description="HTH cro/C1-type" evidence="6">
    <location>
        <begin position="22"/>
        <end position="64"/>
    </location>
</feature>
<dbReference type="InterPro" id="IPR015927">
    <property type="entry name" value="Peptidase_S24_S26A/B/C"/>
</dbReference>
<keyword evidence="8" id="KW-1185">Reference proteome</keyword>
<organism evidence="7 8">
    <name type="scientific">Endozoicomonas numazuensis</name>
    <dbReference type="NCBI Taxonomy" id="1137799"/>
    <lineage>
        <taxon>Bacteria</taxon>
        <taxon>Pseudomonadati</taxon>
        <taxon>Pseudomonadota</taxon>
        <taxon>Gammaproteobacteria</taxon>
        <taxon>Oceanospirillales</taxon>
        <taxon>Endozoicomonadaceae</taxon>
        <taxon>Endozoicomonas</taxon>
    </lineage>
</organism>
<dbReference type="Gene3D" id="1.10.260.40">
    <property type="entry name" value="lambda repressor-like DNA-binding domains"/>
    <property type="match status" value="1"/>
</dbReference>
<dbReference type="GO" id="GO:0004252">
    <property type="term" value="F:serine-type endopeptidase activity"/>
    <property type="evidence" value="ECO:0007669"/>
    <property type="project" value="InterPro"/>
</dbReference>
<dbReference type="Gene3D" id="2.10.109.10">
    <property type="entry name" value="Umud Fragment, subunit A"/>
    <property type="match status" value="1"/>
</dbReference>
<evidence type="ECO:0000256" key="3">
    <source>
        <dbReference type="ARBA" id="ARBA00023015"/>
    </source>
</evidence>
<dbReference type="CDD" id="cd06529">
    <property type="entry name" value="S24_LexA-like"/>
    <property type="match status" value="1"/>
</dbReference>
<dbReference type="AlphaFoldDB" id="A0A081NDK8"/>
<dbReference type="PROSITE" id="PS50943">
    <property type="entry name" value="HTH_CROC1"/>
    <property type="match status" value="1"/>
</dbReference>
<evidence type="ECO:0000259" key="6">
    <source>
        <dbReference type="PROSITE" id="PS50943"/>
    </source>
</evidence>
<dbReference type="RefSeq" id="WP_034840154.1">
    <property type="nucleotide sequence ID" value="NZ_JOKH01000005.1"/>
</dbReference>
<dbReference type="PANTHER" id="PTHR40661:SF3">
    <property type="entry name" value="FELS-1 PROPHAGE TRANSCRIPTIONAL REGULATOR"/>
    <property type="match status" value="1"/>
</dbReference>
<keyword evidence="4" id="KW-0238">DNA-binding</keyword>
<keyword evidence="5" id="KW-0804">Transcription</keyword>
<dbReference type="Proteomes" id="UP000028073">
    <property type="component" value="Unassembled WGS sequence"/>
</dbReference>
<evidence type="ECO:0000313" key="8">
    <source>
        <dbReference type="Proteomes" id="UP000028073"/>
    </source>
</evidence>
<name>A0A081NDK8_9GAMM</name>
<dbReference type="Pfam" id="PF00717">
    <property type="entry name" value="Peptidase_S24"/>
    <property type="match status" value="1"/>
</dbReference>
<dbReference type="InterPro" id="IPR039418">
    <property type="entry name" value="LexA-like"/>
</dbReference>
<keyword evidence="1" id="KW-0645">Protease</keyword>
<dbReference type="SUPFAM" id="SSF51306">
    <property type="entry name" value="LexA/Signal peptidase"/>
    <property type="match status" value="1"/>
</dbReference>
<dbReference type="PROSITE" id="PS00501">
    <property type="entry name" value="SPASE_I_1"/>
    <property type="match status" value="1"/>
</dbReference>
<gene>
    <name evidence="7" type="ORF">GZ78_22060</name>
</gene>